<accession>A0A1G9WJK4</accession>
<sequence length="224" mass="25479">MPLQNRVTPFGEILAHPARGTLMGNRGCLHDAHRQLGTRRWAHQAWVICRLNFKHWHRTIMKPGVYTELFFTDEAVALAAGHRPCGMCRHDDYIAFQQAFGRARPELGERPSPVAMNRLLHADRVEPRSRKQLTHRSLFESLPDGVFFTLPDSDEALVRQRDRVFAWSFEGYQSRLIELSGEVCVLTPRIIVDVLRAGYRAAEIAPQLRAPVSAFMAARKPAST</sequence>
<gene>
    <name evidence="1" type="ORF">SAMN04488568_12533</name>
</gene>
<organism evidence="1 2">
    <name type="scientific">Maricaulis salignorans</name>
    <dbReference type="NCBI Taxonomy" id="144026"/>
    <lineage>
        <taxon>Bacteria</taxon>
        <taxon>Pseudomonadati</taxon>
        <taxon>Pseudomonadota</taxon>
        <taxon>Alphaproteobacteria</taxon>
        <taxon>Maricaulales</taxon>
        <taxon>Maricaulaceae</taxon>
        <taxon>Maricaulis</taxon>
    </lineage>
</organism>
<proteinExistence type="predicted"/>
<reference evidence="1 2" key="1">
    <citation type="submission" date="2016-10" db="EMBL/GenBank/DDBJ databases">
        <authorList>
            <person name="de Groot N.N."/>
        </authorList>
    </citation>
    <scope>NUCLEOTIDE SEQUENCE [LARGE SCALE GENOMIC DNA]</scope>
    <source>
        <strain evidence="1 2">DSM 16077</strain>
    </source>
</reference>
<evidence type="ECO:0008006" key="3">
    <source>
        <dbReference type="Google" id="ProtNLM"/>
    </source>
</evidence>
<evidence type="ECO:0000313" key="1">
    <source>
        <dbReference type="EMBL" id="SDM84629.1"/>
    </source>
</evidence>
<dbReference type="RefSeq" id="WP_176780385.1">
    <property type="nucleotide sequence ID" value="NZ_FNHG01000025.1"/>
</dbReference>
<protein>
    <recommendedName>
        <fullName evidence="3">Metal binding domain of Ada</fullName>
    </recommendedName>
</protein>
<keyword evidence="2" id="KW-1185">Reference proteome</keyword>
<dbReference type="EMBL" id="FNHG01000025">
    <property type="protein sequence ID" value="SDM84629.1"/>
    <property type="molecule type" value="Genomic_DNA"/>
</dbReference>
<evidence type="ECO:0000313" key="2">
    <source>
        <dbReference type="Proteomes" id="UP000199759"/>
    </source>
</evidence>
<dbReference type="STRING" id="144026.SAMN04488568_12533"/>
<dbReference type="AlphaFoldDB" id="A0A1G9WJK4"/>
<name>A0A1G9WJK4_9PROT</name>
<dbReference type="Proteomes" id="UP000199759">
    <property type="component" value="Unassembled WGS sequence"/>
</dbReference>